<dbReference type="InterPro" id="IPR015701">
    <property type="entry name" value="FNR"/>
</dbReference>
<gene>
    <name evidence="13" type="ORF">A6A04_01285</name>
</gene>
<dbReference type="GO" id="GO:0051536">
    <property type="term" value="F:iron-sulfur cluster binding"/>
    <property type="evidence" value="ECO:0007669"/>
    <property type="project" value="UniProtKB-KW"/>
</dbReference>
<dbReference type="OrthoDB" id="9791166at2"/>
<evidence type="ECO:0000256" key="8">
    <source>
        <dbReference type="ARBA" id="ARBA00023014"/>
    </source>
</evidence>
<feature type="binding site" evidence="10">
    <location>
        <begin position="352"/>
        <end position="353"/>
    </location>
    <ligand>
        <name>NADP(+)</name>
        <dbReference type="ChEBI" id="CHEBI:58349"/>
    </ligand>
</feature>
<evidence type="ECO:0000259" key="11">
    <source>
        <dbReference type="PROSITE" id="PS51379"/>
    </source>
</evidence>
<dbReference type="PROSITE" id="PS51384">
    <property type="entry name" value="FAD_FR"/>
    <property type="match status" value="1"/>
</dbReference>
<evidence type="ECO:0000259" key="12">
    <source>
        <dbReference type="PROSITE" id="PS51384"/>
    </source>
</evidence>
<dbReference type="InterPro" id="IPR008333">
    <property type="entry name" value="Cbr1-like_FAD-bd_dom"/>
</dbReference>
<dbReference type="InterPro" id="IPR039261">
    <property type="entry name" value="FNR_nucleotide-bd"/>
</dbReference>
<dbReference type="PIRSF" id="PIRSF501177">
    <property type="entry name" value="BoxA"/>
    <property type="match status" value="1"/>
</dbReference>
<evidence type="ECO:0000256" key="4">
    <source>
        <dbReference type="ARBA" id="ARBA00022827"/>
    </source>
</evidence>
<feature type="domain" description="4Fe-4S ferredoxin-type" evidence="11">
    <location>
        <begin position="35"/>
        <end position="59"/>
    </location>
</feature>
<dbReference type="InterPro" id="IPR017896">
    <property type="entry name" value="4Fe4S_Fe-S-bd"/>
</dbReference>
<keyword evidence="6 9" id="KW-0560">Oxidoreductase</keyword>
<reference evidence="13 14" key="1">
    <citation type="submission" date="2016-04" db="EMBL/GenBank/DDBJ databases">
        <title>Draft genome sequence of freshwater magnetotactic bacteria Magnetospirillum marisnigri SP-1 and Magnetospirillum moscoviense BB-1.</title>
        <authorList>
            <person name="Koziaeva V."/>
            <person name="Dziuba M.V."/>
            <person name="Ivanov T.M."/>
            <person name="Kuznetsov B."/>
            <person name="Grouzdev D.S."/>
        </authorList>
    </citation>
    <scope>NUCLEOTIDE SEQUENCE [LARGE SCALE GENOMIC DNA]</scope>
    <source>
        <strain evidence="13 14">SP-1</strain>
    </source>
</reference>
<protein>
    <submittedName>
        <fullName evidence="13">Benzoyl-CoA oxygenase</fullName>
    </submittedName>
</protein>
<dbReference type="Gene3D" id="3.40.50.80">
    <property type="entry name" value="Nucleotide-binding domain of ferredoxin-NADP reductase (FNR) module"/>
    <property type="match status" value="1"/>
</dbReference>
<dbReference type="SUPFAM" id="SSF52343">
    <property type="entry name" value="Ferredoxin reductase-like, C-terminal NADP-linked domain"/>
    <property type="match status" value="1"/>
</dbReference>
<dbReference type="InterPro" id="IPR001709">
    <property type="entry name" value="Flavoprot_Pyr_Nucl_cyt_Rdtase"/>
</dbReference>
<accession>A0A178MUN5</accession>
<feature type="binding site" evidence="10">
    <location>
        <position position="391"/>
    </location>
    <ligand>
        <name>NADP(+)</name>
        <dbReference type="ChEBI" id="CHEBI:58349"/>
    </ligand>
</feature>
<evidence type="ECO:0000256" key="9">
    <source>
        <dbReference type="PIRNR" id="PIRNR000361"/>
    </source>
</evidence>
<evidence type="ECO:0000313" key="13">
    <source>
        <dbReference type="EMBL" id="OAN52353.1"/>
    </source>
</evidence>
<keyword evidence="4 9" id="KW-0274">FAD</keyword>
<dbReference type="Pfam" id="PF13237">
    <property type="entry name" value="Fer4_10"/>
    <property type="match status" value="1"/>
</dbReference>
<evidence type="ECO:0000256" key="5">
    <source>
        <dbReference type="ARBA" id="ARBA00022857"/>
    </source>
</evidence>
<dbReference type="EMBL" id="LWQT01000044">
    <property type="protein sequence ID" value="OAN52353.1"/>
    <property type="molecule type" value="Genomic_DNA"/>
</dbReference>
<proteinExistence type="predicted"/>
<keyword evidence="14" id="KW-1185">Reference proteome</keyword>
<keyword evidence="2 9" id="KW-0285">Flavoprotein</keyword>
<evidence type="ECO:0000256" key="2">
    <source>
        <dbReference type="ARBA" id="ARBA00022630"/>
    </source>
</evidence>
<comment type="cofactor">
    <cofactor evidence="1">
        <name>FAD</name>
        <dbReference type="ChEBI" id="CHEBI:57692"/>
    </cofactor>
</comment>
<feature type="domain" description="FAD-binding FR-type" evidence="12">
    <location>
        <begin position="131"/>
        <end position="245"/>
    </location>
</feature>
<evidence type="ECO:0000313" key="14">
    <source>
        <dbReference type="Proteomes" id="UP000078428"/>
    </source>
</evidence>
<organism evidence="13 14">
    <name type="scientific">Paramagnetospirillum marisnigri</name>
    <dbReference type="NCBI Taxonomy" id="1285242"/>
    <lineage>
        <taxon>Bacteria</taxon>
        <taxon>Pseudomonadati</taxon>
        <taxon>Pseudomonadota</taxon>
        <taxon>Alphaproteobacteria</taxon>
        <taxon>Rhodospirillales</taxon>
        <taxon>Magnetospirillaceae</taxon>
        <taxon>Paramagnetospirillum</taxon>
    </lineage>
</organism>
<keyword evidence="7" id="KW-0408">Iron</keyword>
<dbReference type="PANTHER" id="PTHR43314">
    <property type="match status" value="1"/>
</dbReference>
<evidence type="ECO:0000256" key="7">
    <source>
        <dbReference type="ARBA" id="ARBA00023004"/>
    </source>
</evidence>
<feature type="binding site" evidence="10">
    <location>
        <position position="323"/>
    </location>
    <ligand>
        <name>NADP(+)</name>
        <dbReference type="ChEBI" id="CHEBI:58349"/>
    </ligand>
</feature>
<sequence length="393" mass="42962">MELKRQHLIDPVVCIRCNTCEETCPVDAITHDGNNYVVMAEKCNFCRACVSPCPTGAIDNWLLVDNPWSIEDQFGWEELPLGETGPTESEPAPLPPEEVSDLLAAATATTGPRVPAPASATSPYVALYSREKPVIARVAGNMRLTADGAGSDIHHVVLDFQHNAFPFLEGQSIGIVPPGVDDKGRAHNIRLYSIASPREGERTGFNNLALTVKRVPGGVGSNYVCDLKKGDEVKVAGPFGQSFLMPDDPEAHIIMICTGTGAAPFRGFTERRRRNAADAPGKLMLFFGARSPEELPYFGPLMKLPKSLIDVNLAFSRLPGQPKCYVQDKIRERSADLAVLLPQAKTHIYICGLKGMEHGCDEAFADICRLNGMDWASLRATLRQEGRYHVETY</sequence>
<dbReference type="RefSeq" id="WP_068491295.1">
    <property type="nucleotide sequence ID" value="NZ_LWQT01000044.1"/>
</dbReference>
<dbReference type="PROSITE" id="PS00198">
    <property type="entry name" value="4FE4S_FER_1"/>
    <property type="match status" value="1"/>
</dbReference>
<dbReference type="STRING" id="1285242.A6A04_01285"/>
<keyword evidence="3" id="KW-0479">Metal-binding</keyword>
<dbReference type="Pfam" id="PF00970">
    <property type="entry name" value="FAD_binding_6"/>
    <property type="match status" value="1"/>
</dbReference>
<feature type="binding site" evidence="10">
    <location>
        <position position="213"/>
    </location>
    <ligand>
        <name>NADP(+)</name>
        <dbReference type="ChEBI" id="CHEBI:58349"/>
    </ligand>
</feature>
<evidence type="ECO:0000256" key="3">
    <source>
        <dbReference type="ARBA" id="ARBA00022723"/>
    </source>
</evidence>
<dbReference type="SUPFAM" id="SSF63380">
    <property type="entry name" value="Riboflavin synthase domain-like"/>
    <property type="match status" value="1"/>
</dbReference>
<dbReference type="Pfam" id="PF00175">
    <property type="entry name" value="NAD_binding_1"/>
    <property type="match status" value="1"/>
</dbReference>
<name>A0A178MUN5_9PROT</name>
<dbReference type="InterPro" id="IPR001433">
    <property type="entry name" value="OxRdtase_FAD/NAD-bd"/>
</dbReference>
<dbReference type="PRINTS" id="PR00371">
    <property type="entry name" value="FPNCR"/>
</dbReference>
<dbReference type="InterPro" id="IPR017900">
    <property type="entry name" value="4Fe4S_Fe_S_CS"/>
</dbReference>
<evidence type="ECO:0000256" key="1">
    <source>
        <dbReference type="ARBA" id="ARBA00001974"/>
    </source>
</evidence>
<feature type="domain" description="4Fe-4S ferredoxin-type" evidence="11">
    <location>
        <begin position="5"/>
        <end position="34"/>
    </location>
</feature>
<dbReference type="PROSITE" id="PS51379">
    <property type="entry name" value="4FE4S_FER_2"/>
    <property type="match status" value="2"/>
</dbReference>
<dbReference type="InterPro" id="IPR017634">
    <property type="entry name" value="Benzoyl_CoA_Oase_BoxA"/>
</dbReference>
<dbReference type="InterPro" id="IPR017938">
    <property type="entry name" value="Riboflavin_synthase-like_b-brl"/>
</dbReference>
<keyword evidence="8" id="KW-0411">Iron-sulfur</keyword>
<dbReference type="Gene3D" id="3.30.70.20">
    <property type="match status" value="1"/>
</dbReference>
<feature type="binding site" evidence="10">
    <location>
        <position position="193"/>
    </location>
    <ligand>
        <name>NADP(+)</name>
        <dbReference type="ChEBI" id="CHEBI:58349"/>
    </ligand>
</feature>
<dbReference type="Gene3D" id="2.40.30.10">
    <property type="entry name" value="Translation factors"/>
    <property type="match status" value="1"/>
</dbReference>
<dbReference type="Proteomes" id="UP000078428">
    <property type="component" value="Unassembled WGS sequence"/>
</dbReference>
<evidence type="ECO:0000256" key="6">
    <source>
        <dbReference type="ARBA" id="ARBA00023002"/>
    </source>
</evidence>
<keyword evidence="5 9" id="KW-0521">NADP</keyword>
<dbReference type="AlphaFoldDB" id="A0A178MUN5"/>
<feature type="binding site" evidence="10">
    <location>
        <begin position="316"/>
        <end position="317"/>
    </location>
    <ligand>
        <name>NADP(+)</name>
        <dbReference type="ChEBI" id="CHEBI:58349"/>
    </ligand>
</feature>
<comment type="caution">
    <text evidence="13">The sequence shown here is derived from an EMBL/GenBank/DDBJ whole genome shotgun (WGS) entry which is preliminary data.</text>
</comment>
<dbReference type="SUPFAM" id="SSF54862">
    <property type="entry name" value="4Fe-4S ferredoxins"/>
    <property type="match status" value="1"/>
</dbReference>
<dbReference type="PIRSF" id="PIRSF000361">
    <property type="entry name" value="Frd-NADP+_RD"/>
    <property type="match status" value="1"/>
</dbReference>
<dbReference type="InterPro" id="IPR017927">
    <property type="entry name" value="FAD-bd_FR_type"/>
</dbReference>
<feature type="binding site" evidence="10">
    <location>
        <position position="260"/>
    </location>
    <ligand>
        <name>NADP(+)</name>
        <dbReference type="ChEBI" id="CHEBI:58349"/>
    </ligand>
</feature>
<dbReference type="NCBIfam" id="TIGR03224">
    <property type="entry name" value="benzo_boxA"/>
    <property type="match status" value="1"/>
</dbReference>
<dbReference type="GO" id="GO:0046872">
    <property type="term" value="F:metal ion binding"/>
    <property type="evidence" value="ECO:0007669"/>
    <property type="project" value="UniProtKB-KW"/>
</dbReference>
<evidence type="ECO:0000256" key="10">
    <source>
        <dbReference type="PIRSR" id="PIRSR000361-1"/>
    </source>
</evidence>
<dbReference type="GO" id="GO:0016491">
    <property type="term" value="F:oxidoreductase activity"/>
    <property type="evidence" value="ECO:0007669"/>
    <property type="project" value="UniProtKB-KW"/>
</dbReference>